<dbReference type="RefSeq" id="WP_033673803.1">
    <property type="nucleotide sequence ID" value="NZ_JOTM01000004.1"/>
</dbReference>
<dbReference type="SUPFAM" id="SSF53335">
    <property type="entry name" value="S-adenosyl-L-methionine-dependent methyltransferases"/>
    <property type="match status" value="1"/>
</dbReference>
<dbReference type="Gene3D" id="3.40.50.150">
    <property type="entry name" value="Vaccinia Virus protein VP39"/>
    <property type="match status" value="1"/>
</dbReference>
<name>A0A073KEB1_9BACI</name>
<dbReference type="Proteomes" id="UP000027778">
    <property type="component" value="Unassembled WGS sequence"/>
</dbReference>
<organism evidence="1 2">
    <name type="scientific">Bacillus gaemokensis</name>
    <dbReference type="NCBI Taxonomy" id="574375"/>
    <lineage>
        <taxon>Bacteria</taxon>
        <taxon>Bacillati</taxon>
        <taxon>Bacillota</taxon>
        <taxon>Bacilli</taxon>
        <taxon>Bacillales</taxon>
        <taxon>Bacillaceae</taxon>
        <taxon>Bacillus</taxon>
        <taxon>Bacillus cereus group</taxon>
    </lineage>
</organism>
<dbReference type="OrthoDB" id="8936324at2"/>
<comment type="caution">
    <text evidence="1">The sequence shown here is derived from an EMBL/GenBank/DDBJ whole genome shotgun (WGS) entry which is preliminary data.</text>
</comment>
<dbReference type="EMBL" id="JOTM01000004">
    <property type="protein sequence ID" value="KEK24792.1"/>
    <property type="molecule type" value="Genomic_DNA"/>
</dbReference>
<proteinExistence type="predicted"/>
<accession>A0A073KEB1</accession>
<gene>
    <name evidence="1" type="ORF">BAGA_21140</name>
</gene>
<dbReference type="STRING" id="574375.AZF08_12165"/>
<protein>
    <submittedName>
        <fullName evidence="1">Uncharacterized protein</fullName>
    </submittedName>
</protein>
<reference evidence="1 2" key="1">
    <citation type="submission" date="2014-06" db="EMBL/GenBank/DDBJ databases">
        <title>Draft genome sequence of Bacillus gaemokensis JCM 15801 (MCCC 1A00707).</title>
        <authorList>
            <person name="Lai Q."/>
            <person name="Liu Y."/>
            <person name="Shao Z."/>
        </authorList>
    </citation>
    <scope>NUCLEOTIDE SEQUENCE [LARGE SCALE GENOMIC DNA]</scope>
    <source>
        <strain evidence="1 2">JCM 15801</strain>
    </source>
</reference>
<sequence length="129" mass="14817">MLMNIVILTHKQNSINVGFPRGCNEGMKKVKGVEENQEAVRIAKQVVLTTHMTLYDLHKTFLVNMFAIILLSSLAHCENMQAVIKEIAHLVKQDGVFNICFQRFMIPVELNNDSFIMEKITRKTKRDIV</sequence>
<keyword evidence="2" id="KW-1185">Reference proteome</keyword>
<evidence type="ECO:0000313" key="1">
    <source>
        <dbReference type="EMBL" id="KEK24792.1"/>
    </source>
</evidence>
<dbReference type="InterPro" id="IPR029063">
    <property type="entry name" value="SAM-dependent_MTases_sf"/>
</dbReference>
<dbReference type="AlphaFoldDB" id="A0A073KEB1"/>
<evidence type="ECO:0000313" key="2">
    <source>
        <dbReference type="Proteomes" id="UP000027778"/>
    </source>
</evidence>